<dbReference type="OrthoDB" id="9769623at2"/>
<dbReference type="GO" id="GO:0005829">
    <property type="term" value="C:cytosol"/>
    <property type="evidence" value="ECO:0007669"/>
    <property type="project" value="TreeGrafter"/>
</dbReference>
<proteinExistence type="inferred from homology"/>
<dbReference type="InterPro" id="IPR020557">
    <property type="entry name" value="Fumarate_lyase_CS"/>
</dbReference>
<keyword evidence="3 6" id="KW-0055">Arginine biosynthesis</keyword>
<dbReference type="PANTHER" id="PTHR43814:SF1">
    <property type="entry name" value="ARGININOSUCCINATE LYASE"/>
    <property type="match status" value="1"/>
</dbReference>
<dbReference type="FunFam" id="1.10.40.30:FF:000001">
    <property type="entry name" value="Argininosuccinate lyase"/>
    <property type="match status" value="1"/>
</dbReference>
<evidence type="ECO:0000256" key="2">
    <source>
        <dbReference type="ARBA" id="ARBA00012338"/>
    </source>
</evidence>
<feature type="domain" description="Argininosuccinate lyase C-terminal" evidence="8">
    <location>
        <begin position="364"/>
        <end position="431"/>
    </location>
</feature>
<dbReference type="Pfam" id="PF14698">
    <property type="entry name" value="ASL_C2"/>
    <property type="match status" value="1"/>
</dbReference>
<evidence type="ECO:0000259" key="8">
    <source>
        <dbReference type="Pfam" id="PF14698"/>
    </source>
</evidence>
<comment type="similarity">
    <text evidence="6">Belongs to the lyase 1 family. Argininosuccinate lyase subfamily.</text>
</comment>
<dbReference type="AlphaFoldDB" id="A0A430B628"/>
<dbReference type="PROSITE" id="PS00163">
    <property type="entry name" value="FUMARATE_LYASES"/>
    <property type="match status" value="1"/>
</dbReference>
<evidence type="ECO:0000256" key="3">
    <source>
        <dbReference type="ARBA" id="ARBA00022571"/>
    </source>
</evidence>
<organism evidence="9 10">
    <name type="scientific">Vagococcus elongatus</name>
    <dbReference type="NCBI Taxonomy" id="180344"/>
    <lineage>
        <taxon>Bacteria</taxon>
        <taxon>Bacillati</taxon>
        <taxon>Bacillota</taxon>
        <taxon>Bacilli</taxon>
        <taxon>Lactobacillales</taxon>
        <taxon>Enterococcaceae</taxon>
        <taxon>Vagococcus</taxon>
    </lineage>
</organism>
<accession>A0A430B628</accession>
<dbReference type="SUPFAM" id="SSF48557">
    <property type="entry name" value="L-aspartase-like"/>
    <property type="match status" value="1"/>
</dbReference>
<feature type="domain" description="Fumarate lyase N-terminal" evidence="7">
    <location>
        <begin position="7"/>
        <end position="299"/>
    </location>
</feature>
<dbReference type="GO" id="GO:0042450">
    <property type="term" value="P:L-arginine biosynthetic process via ornithine"/>
    <property type="evidence" value="ECO:0007669"/>
    <property type="project" value="UniProtKB-UniRule"/>
</dbReference>
<dbReference type="RefSeq" id="WP_126806056.1">
    <property type="nucleotide sequence ID" value="NZ_NGKA01000001.1"/>
</dbReference>
<dbReference type="FunFam" id="1.10.275.10:FF:000002">
    <property type="entry name" value="Argininosuccinate lyase"/>
    <property type="match status" value="1"/>
</dbReference>
<protein>
    <recommendedName>
        <fullName evidence="2 6">Argininosuccinate lyase</fullName>
        <shortName evidence="6">ASAL</shortName>
        <ecNumber evidence="2 6">4.3.2.1</ecNumber>
    </recommendedName>
    <alternativeName>
        <fullName evidence="6">Arginosuccinase</fullName>
    </alternativeName>
</protein>
<evidence type="ECO:0000313" key="9">
    <source>
        <dbReference type="EMBL" id="RSU15765.1"/>
    </source>
</evidence>
<evidence type="ECO:0000256" key="4">
    <source>
        <dbReference type="ARBA" id="ARBA00022605"/>
    </source>
</evidence>
<keyword evidence="10" id="KW-1185">Reference proteome</keyword>
<dbReference type="EC" id="4.3.2.1" evidence="2 6"/>
<dbReference type="UniPathway" id="UPA00068">
    <property type="reaction ID" value="UER00114"/>
</dbReference>
<keyword evidence="6" id="KW-0963">Cytoplasm</keyword>
<dbReference type="EMBL" id="NGKA01000001">
    <property type="protein sequence ID" value="RSU15765.1"/>
    <property type="molecule type" value="Genomic_DNA"/>
</dbReference>
<evidence type="ECO:0000256" key="5">
    <source>
        <dbReference type="ARBA" id="ARBA00023239"/>
    </source>
</evidence>
<dbReference type="FunFam" id="1.20.200.10:FF:000002">
    <property type="entry name" value="Argininosuccinate lyase"/>
    <property type="match status" value="1"/>
</dbReference>
<evidence type="ECO:0000256" key="6">
    <source>
        <dbReference type="HAMAP-Rule" id="MF_00006"/>
    </source>
</evidence>
<comment type="pathway">
    <text evidence="1 6">Amino-acid biosynthesis; L-arginine biosynthesis; L-arginine from L-ornithine and carbamoyl phosphate: step 3/3.</text>
</comment>
<comment type="subcellular location">
    <subcellularLocation>
        <location evidence="6">Cytoplasm</location>
    </subcellularLocation>
</comment>
<name>A0A430B628_9ENTE</name>
<dbReference type="Pfam" id="PF00206">
    <property type="entry name" value="Lyase_1"/>
    <property type="match status" value="1"/>
</dbReference>
<dbReference type="PANTHER" id="PTHR43814">
    <property type="entry name" value="ARGININOSUCCINATE LYASE"/>
    <property type="match status" value="1"/>
</dbReference>
<dbReference type="InterPro" id="IPR029419">
    <property type="entry name" value="Arg_succ_lyase_C"/>
</dbReference>
<sequence length="457" mass="51811">MKKLWQGRFTAHGEEWLNDFGASIGFDYQMALEDVQGSLAHVKMLARCQIITEEDKKLIEQGLIEIKESIEADTFDYLPEHEDIHLNIEQALHQKIGPVAGKLHTARSRNDQVATDMHLYLKKSVQSLIAELHSLQTTLVKKAEENTDTLMPGYTHLQHAQPISFGHHLLAYYQMFCRDKERLAESIKRIDISPLGSAALAGTTFPINREYTAELLGFSSVYDNSLDGVSDRDFILEFLSDASILMMHLSRLCEEIILWTSHEFQFIELSDQYSTGSSIMPQKKNPDYAELIRGKTGRVYANLFGLLTVLKGLPLAYNKDLQEDKEGMFDTVATLTLSLKAMKGMLETMTVNKEKMYESTNQDFSNATELADYLATKGIPFRQAHEIVGKLVLSCIQKGIYLQDIDLKTYQEIEPSISEEIYQFLDSRNAMNRRTSHGGTSSSEVAKMIAKAWQELQ</sequence>
<evidence type="ECO:0000259" key="7">
    <source>
        <dbReference type="Pfam" id="PF00206"/>
    </source>
</evidence>
<keyword evidence="4 6" id="KW-0028">Amino-acid biosynthesis</keyword>
<dbReference type="Gene3D" id="1.10.40.30">
    <property type="entry name" value="Fumarase/aspartase (C-terminal domain)"/>
    <property type="match status" value="1"/>
</dbReference>
<dbReference type="InterPro" id="IPR024083">
    <property type="entry name" value="Fumarase/histidase_N"/>
</dbReference>
<dbReference type="GO" id="GO:0004056">
    <property type="term" value="F:argininosuccinate lyase activity"/>
    <property type="evidence" value="ECO:0007669"/>
    <property type="project" value="UniProtKB-UniRule"/>
</dbReference>
<comment type="caution">
    <text evidence="9">The sequence shown here is derived from an EMBL/GenBank/DDBJ whole genome shotgun (WGS) entry which is preliminary data.</text>
</comment>
<dbReference type="HAMAP" id="MF_00006">
    <property type="entry name" value="Arg_succ_lyase"/>
    <property type="match status" value="1"/>
</dbReference>
<dbReference type="Proteomes" id="UP000287605">
    <property type="component" value="Unassembled WGS sequence"/>
</dbReference>
<gene>
    <name evidence="6" type="primary">argH</name>
    <name evidence="9" type="ORF">CBF29_00280</name>
</gene>
<dbReference type="Gene3D" id="1.20.200.10">
    <property type="entry name" value="Fumarase/aspartase (Central domain)"/>
    <property type="match status" value="1"/>
</dbReference>
<comment type="catalytic activity">
    <reaction evidence="6">
        <text>2-(N(omega)-L-arginino)succinate = fumarate + L-arginine</text>
        <dbReference type="Rhea" id="RHEA:24020"/>
        <dbReference type="ChEBI" id="CHEBI:29806"/>
        <dbReference type="ChEBI" id="CHEBI:32682"/>
        <dbReference type="ChEBI" id="CHEBI:57472"/>
        <dbReference type="EC" id="4.3.2.1"/>
    </reaction>
</comment>
<dbReference type="NCBIfam" id="TIGR00838">
    <property type="entry name" value="argH"/>
    <property type="match status" value="1"/>
</dbReference>
<dbReference type="InterPro" id="IPR009049">
    <property type="entry name" value="Argininosuccinate_lyase"/>
</dbReference>
<evidence type="ECO:0000256" key="1">
    <source>
        <dbReference type="ARBA" id="ARBA00004941"/>
    </source>
</evidence>
<keyword evidence="5 6" id="KW-0456">Lyase</keyword>
<dbReference type="InterPro" id="IPR022761">
    <property type="entry name" value="Fumarate_lyase_N"/>
</dbReference>
<dbReference type="CDD" id="cd01359">
    <property type="entry name" value="Argininosuccinate_lyase"/>
    <property type="match status" value="1"/>
</dbReference>
<evidence type="ECO:0000313" key="10">
    <source>
        <dbReference type="Proteomes" id="UP000287605"/>
    </source>
</evidence>
<reference evidence="9 10" key="1">
    <citation type="submission" date="2017-05" db="EMBL/GenBank/DDBJ databases">
        <title>Vagococcus spp. assemblies.</title>
        <authorList>
            <person name="Gulvik C.A."/>
        </authorList>
    </citation>
    <scope>NUCLEOTIDE SEQUENCE [LARGE SCALE GENOMIC DNA]</scope>
    <source>
        <strain evidence="9 10">CCUG 51432</strain>
    </source>
</reference>
<dbReference type="InterPro" id="IPR008948">
    <property type="entry name" value="L-Aspartase-like"/>
</dbReference>
<dbReference type="Gene3D" id="1.10.275.10">
    <property type="entry name" value="Fumarase/aspartase (N-terminal domain)"/>
    <property type="match status" value="1"/>
</dbReference>
<dbReference type="InterPro" id="IPR000362">
    <property type="entry name" value="Fumarate_lyase_fam"/>
</dbReference>
<dbReference type="PRINTS" id="PR00149">
    <property type="entry name" value="FUMRATELYASE"/>
</dbReference>
<dbReference type="PRINTS" id="PR00145">
    <property type="entry name" value="ARGSUCLYASE"/>
</dbReference>